<proteinExistence type="predicted"/>
<name>A0A840FCK7_9SPHN</name>
<feature type="region of interest" description="Disordered" evidence="1">
    <location>
        <begin position="184"/>
        <end position="228"/>
    </location>
</feature>
<evidence type="ECO:0000256" key="1">
    <source>
        <dbReference type="SAM" id="MobiDB-lite"/>
    </source>
</evidence>
<evidence type="ECO:0000313" key="3">
    <source>
        <dbReference type="Proteomes" id="UP000529795"/>
    </source>
</evidence>
<accession>A0A840FCK7</accession>
<keyword evidence="3" id="KW-1185">Reference proteome</keyword>
<reference evidence="2 3" key="1">
    <citation type="submission" date="2020-08" db="EMBL/GenBank/DDBJ databases">
        <title>Genomic Encyclopedia of Type Strains, Phase IV (KMG-IV): sequencing the most valuable type-strain genomes for metagenomic binning, comparative biology and taxonomic classification.</title>
        <authorList>
            <person name="Goeker M."/>
        </authorList>
    </citation>
    <scope>NUCLEOTIDE SEQUENCE [LARGE SCALE GENOMIC DNA]</scope>
    <source>
        <strain evidence="2 3">YC6723</strain>
    </source>
</reference>
<dbReference type="AlphaFoldDB" id="A0A840FCK7"/>
<feature type="region of interest" description="Disordered" evidence="1">
    <location>
        <begin position="113"/>
        <end position="136"/>
    </location>
</feature>
<evidence type="ECO:0000313" key="2">
    <source>
        <dbReference type="EMBL" id="MBB4153986.1"/>
    </source>
</evidence>
<sequence>MARLDEDLAFIISAPLSADPTCLPPSKLHAARLNRGSATIGLAFALLAIASAAALYEHLDMEDRELSSNSRPAPPSVRTASQLPLREAGTIETGHGRMEAERLHPVTAQIDLQSRTADARDASPAREIRGHNQVSPFADDSAGYAYFNPAHEHEAAQAGAAGPHTVAAPTSAAVAKTLSAELATGDDMPAPQPTDPAGAPLQASAQDHNRSAAKRRAAMDSILNLRRQ</sequence>
<organism evidence="2 3">
    <name type="scientific">Sphingomonas jinjuensis</name>
    <dbReference type="NCBI Taxonomy" id="535907"/>
    <lineage>
        <taxon>Bacteria</taxon>
        <taxon>Pseudomonadati</taxon>
        <taxon>Pseudomonadota</taxon>
        <taxon>Alphaproteobacteria</taxon>
        <taxon>Sphingomonadales</taxon>
        <taxon>Sphingomonadaceae</taxon>
        <taxon>Sphingomonas</taxon>
    </lineage>
</organism>
<comment type="caution">
    <text evidence="2">The sequence shown here is derived from an EMBL/GenBank/DDBJ whole genome shotgun (WGS) entry which is preliminary data.</text>
</comment>
<feature type="compositionally biased region" description="Basic and acidic residues" evidence="1">
    <location>
        <begin position="117"/>
        <end position="130"/>
    </location>
</feature>
<dbReference type="Proteomes" id="UP000529795">
    <property type="component" value="Unassembled WGS sequence"/>
</dbReference>
<dbReference type="EMBL" id="JACIEV010000004">
    <property type="protein sequence ID" value="MBB4153986.1"/>
    <property type="molecule type" value="Genomic_DNA"/>
</dbReference>
<protein>
    <submittedName>
        <fullName evidence="2">Uncharacterized protein</fullName>
    </submittedName>
</protein>
<dbReference type="RefSeq" id="WP_221364288.1">
    <property type="nucleotide sequence ID" value="NZ_JACIEV010000004.1"/>
</dbReference>
<gene>
    <name evidence="2" type="ORF">GGQ80_001892</name>
</gene>